<organism evidence="1 2">
    <name type="scientific">Arctium lappa</name>
    <name type="common">Greater burdock</name>
    <name type="synonym">Lappa major</name>
    <dbReference type="NCBI Taxonomy" id="4217"/>
    <lineage>
        <taxon>Eukaryota</taxon>
        <taxon>Viridiplantae</taxon>
        <taxon>Streptophyta</taxon>
        <taxon>Embryophyta</taxon>
        <taxon>Tracheophyta</taxon>
        <taxon>Spermatophyta</taxon>
        <taxon>Magnoliopsida</taxon>
        <taxon>eudicotyledons</taxon>
        <taxon>Gunneridae</taxon>
        <taxon>Pentapetalae</taxon>
        <taxon>asterids</taxon>
        <taxon>campanulids</taxon>
        <taxon>Asterales</taxon>
        <taxon>Asteraceae</taxon>
        <taxon>Carduoideae</taxon>
        <taxon>Cardueae</taxon>
        <taxon>Arctiinae</taxon>
        <taxon>Arctium</taxon>
    </lineage>
</organism>
<protein>
    <submittedName>
        <fullName evidence="1">Uncharacterized protein</fullName>
    </submittedName>
</protein>
<reference evidence="1 2" key="2">
    <citation type="journal article" date="2022" name="Mol. Ecol. Resour.">
        <title>The genomes of chicory, endive, great burdock and yacon provide insights into Asteraceae paleo-polyploidization history and plant inulin production.</title>
        <authorList>
            <person name="Fan W."/>
            <person name="Wang S."/>
            <person name="Wang H."/>
            <person name="Wang A."/>
            <person name="Jiang F."/>
            <person name="Liu H."/>
            <person name="Zhao H."/>
            <person name="Xu D."/>
            <person name="Zhang Y."/>
        </authorList>
    </citation>
    <scope>NUCLEOTIDE SEQUENCE [LARGE SCALE GENOMIC DNA]</scope>
    <source>
        <strain evidence="2">cv. Niubang</strain>
    </source>
</reference>
<reference evidence="2" key="1">
    <citation type="journal article" date="2022" name="Mol. Ecol. Resour.">
        <title>The genomes of chicory, endive, great burdock and yacon provide insights into Asteraceae palaeo-polyploidization history and plant inulin production.</title>
        <authorList>
            <person name="Fan W."/>
            <person name="Wang S."/>
            <person name="Wang H."/>
            <person name="Wang A."/>
            <person name="Jiang F."/>
            <person name="Liu H."/>
            <person name="Zhao H."/>
            <person name="Xu D."/>
            <person name="Zhang Y."/>
        </authorList>
    </citation>
    <scope>NUCLEOTIDE SEQUENCE [LARGE SCALE GENOMIC DNA]</scope>
    <source>
        <strain evidence="2">cv. Niubang</strain>
    </source>
</reference>
<keyword evidence="2" id="KW-1185">Reference proteome</keyword>
<comment type="caution">
    <text evidence="1">The sequence shown here is derived from an EMBL/GenBank/DDBJ whole genome shotgun (WGS) entry which is preliminary data.</text>
</comment>
<sequence length="219" mass="25048">MVSVRYGGENGVFERYGGAVRRRQWRLRAVRRCGAAATMTSSSGAAAHRRQWHLRAVRRQQWRLLAMVLEYVAVMMPNLEFWDTVFFWIQQLRSWLLARRSSASVVALTDHEMSSRLVLSWLIIISSLLVVSMGLPYRLDYVKMLATSFSMDYLLVVLDLWLLLQWPLSRMQFLLSLALLIGFKLGRGEEAISMSSSSTAKKTPDQMGLDATVTLGKER</sequence>
<dbReference type="EMBL" id="CM042050">
    <property type="protein sequence ID" value="KAI3736227.1"/>
    <property type="molecule type" value="Genomic_DNA"/>
</dbReference>
<evidence type="ECO:0000313" key="1">
    <source>
        <dbReference type="EMBL" id="KAI3736227.1"/>
    </source>
</evidence>
<evidence type="ECO:0000313" key="2">
    <source>
        <dbReference type="Proteomes" id="UP001055879"/>
    </source>
</evidence>
<gene>
    <name evidence="1" type="ORF">L6452_15765</name>
</gene>
<accession>A0ACB9CQ86</accession>
<dbReference type="Proteomes" id="UP001055879">
    <property type="component" value="Linkage Group LG04"/>
</dbReference>
<proteinExistence type="predicted"/>
<name>A0ACB9CQ86_ARCLA</name>